<sequence>MITFLNCLSLTSAVHSIKNENSIQILSKYYYNTLEKSCLSSNISNATLFHSEWINISLLKIISKISDEYKQQFARKQWIDMLLSIISHSPTVSSTLATQVQTIQLIKLLVTPEMVDSSVVTSVVETLMEVIGSSVLQSNSKYDVIDGKPTVPLTASCSNTIAEECILLLRTLYNNKKCIQPKKTTDLPPYFDSLIVLNIISATDYLANPTLEKNVFKLQGLSYSAMASLMVIGGFDNRPRIGGNVLIKGETEATVMSIEKKGKLKVLVHNTGKTESFFINDIEHIPSCTISLDFISESILYTWITMFSAVITYQNFKTVTGRI</sequence>
<gene>
    <name evidence="1" type="primary">HERC2_0</name>
    <name evidence="1" type="ORF">g.171556</name>
</gene>
<proteinExistence type="predicted"/>
<protein>
    <submittedName>
        <fullName evidence="1">E3 ubiquitin-protein ligase</fullName>
    </submittedName>
</protein>
<dbReference type="AlphaFoldDB" id="A0A2S2PLL1"/>
<organism evidence="1">
    <name type="scientific">Schizaphis graminum</name>
    <name type="common">Green bug aphid</name>
    <dbReference type="NCBI Taxonomy" id="13262"/>
    <lineage>
        <taxon>Eukaryota</taxon>
        <taxon>Metazoa</taxon>
        <taxon>Ecdysozoa</taxon>
        <taxon>Arthropoda</taxon>
        <taxon>Hexapoda</taxon>
        <taxon>Insecta</taxon>
        <taxon>Pterygota</taxon>
        <taxon>Neoptera</taxon>
        <taxon>Paraneoptera</taxon>
        <taxon>Hemiptera</taxon>
        <taxon>Sternorrhyncha</taxon>
        <taxon>Aphidomorpha</taxon>
        <taxon>Aphidoidea</taxon>
        <taxon>Aphididae</taxon>
        <taxon>Aphidini</taxon>
        <taxon>Schizaphis</taxon>
    </lineage>
</organism>
<accession>A0A2S2PLL1</accession>
<name>A0A2S2PLL1_SCHGA</name>
<dbReference type="EMBL" id="GGMR01017684">
    <property type="protein sequence ID" value="MBY30303.1"/>
    <property type="molecule type" value="Transcribed_RNA"/>
</dbReference>
<evidence type="ECO:0000313" key="1">
    <source>
        <dbReference type="EMBL" id="MBY30303.1"/>
    </source>
</evidence>
<reference evidence="1" key="1">
    <citation type="submission" date="2018-04" db="EMBL/GenBank/DDBJ databases">
        <title>Transcriptome of Schizaphis graminum biotype I.</title>
        <authorList>
            <person name="Scully E.D."/>
            <person name="Geib S.M."/>
            <person name="Palmer N.A."/>
            <person name="Koch K."/>
            <person name="Bradshaw J."/>
            <person name="Heng-Moss T."/>
            <person name="Sarath G."/>
        </authorList>
    </citation>
    <scope>NUCLEOTIDE SEQUENCE</scope>
</reference>